<dbReference type="STRING" id="7232.A0A484AYP4"/>
<comment type="function">
    <text evidence="11">Regulatory subunit of the condensin complex, a complex required for conversion of interphase chromatin into mitotic-like condense chromosomes.</text>
</comment>
<dbReference type="OMA" id="FRKTCAD"/>
<dbReference type="OrthoDB" id="362021at2759"/>
<accession>A0A484AYP4</accession>
<evidence type="ECO:0000256" key="2">
    <source>
        <dbReference type="ARBA" id="ARBA00004496"/>
    </source>
</evidence>
<proteinExistence type="inferred from homology"/>
<evidence type="ECO:0000256" key="6">
    <source>
        <dbReference type="ARBA" id="ARBA00022490"/>
    </source>
</evidence>
<dbReference type="GO" id="GO:0003682">
    <property type="term" value="F:chromatin binding"/>
    <property type="evidence" value="ECO:0007669"/>
    <property type="project" value="TreeGrafter"/>
</dbReference>
<evidence type="ECO:0000256" key="10">
    <source>
        <dbReference type="ARBA" id="ARBA00023306"/>
    </source>
</evidence>
<feature type="region of interest" description="Disordered" evidence="12">
    <location>
        <begin position="310"/>
        <end position="329"/>
    </location>
</feature>
<dbReference type="PANTHER" id="PTHR13108">
    <property type="entry name" value="CONDENSIN COMPLEX SUBUNIT 2"/>
    <property type="match status" value="1"/>
</dbReference>
<keyword evidence="8 11" id="KW-0498">Mitosis</keyword>
<dbReference type="AlphaFoldDB" id="A0A484AYP4"/>
<evidence type="ECO:0000256" key="12">
    <source>
        <dbReference type="SAM" id="MobiDB-lite"/>
    </source>
</evidence>
<sequence length="749" mass="84789">MTLPRSETPLRRSAVGSHRESMLQDRTTMVNDDEAERREARRRTLLLQQTRPRESSILESIEENETIKKCLEIYNGNKLSRENAWSLSLIDTLSNLLDHHHKTLSNFKIAGSSLEASSKVYGLRVDSIYLDAMRMSAGLNARTLTQQQLNAAAADDNDDTANLGQVEGGGDGDGGIDASETAAPKAKKRKRKAVSTITKNKETLNARLDTAPLQDPVFGKLNSTVGSINASNRLMNNILPTKDSELRLRTNYRFWHHPNTEEKIEDYTLVNSDDKNTHTIIAAEWVNKMRRYYQQNLVLRPLHTGYIISDAPNPSNANDPMQSKDDDDGVDNADDFYENPRELSMAFDINAECEPMPDLNALTAATVLEMDYNEMDELTTEERTTLQHCRVLRKQPVLIEDLRPVDGSSKLEYSYRPMDQISQFWAGPSHWKFKRTRNTNTFAQITSQDNVTGKSVNAAAARLRRAAAQAAKRRSKQINFGQCTESLFKLDKSTKVRKANYQKRWDPRKLRLPTKYDFDANYFYKYDYAPSIKVSRRFGVPDDDIDNDDDVMGRDMNAVGDDAGDDVDLFDNDEFQRSSDRLPNDMNVSSFPNADPALASFRLSDDPNACNDRTDANDTVLEISTEFQGAPSQVTKVIVPFAKRAKVIDMKNLKRSCNSLIQKQLLSTAEMEEEVIPAHPKGKEEHYAKGMATFKEIYEKLPAMLTTKMSDSLSPSVALYAVLHLANDMRLRLIPQDDFEDFTIRQITD</sequence>
<dbReference type="InterPro" id="IPR022816">
    <property type="entry name" value="Condensin_barren_su2"/>
</dbReference>
<evidence type="ECO:0000256" key="7">
    <source>
        <dbReference type="ARBA" id="ARBA00022618"/>
    </source>
</evidence>
<evidence type="ECO:0000256" key="11">
    <source>
        <dbReference type="PIRNR" id="PIRNR017126"/>
    </source>
</evidence>
<dbReference type="PIRSF" id="PIRSF017126">
    <property type="entry name" value="Condensin_H"/>
    <property type="match status" value="1"/>
</dbReference>
<gene>
    <name evidence="13" type="ORF">AWZ03_012848</name>
</gene>
<keyword evidence="9 11" id="KW-0226">DNA condensation</keyword>
<comment type="subcellular location">
    <subcellularLocation>
        <location evidence="1">Chromosome</location>
    </subcellularLocation>
    <subcellularLocation>
        <location evidence="2">Cytoplasm</location>
    </subcellularLocation>
</comment>
<protein>
    <recommendedName>
        <fullName evidence="4 11">Condensin complex subunit 2</fullName>
    </recommendedName>
</protein>
<comment type="caution">
    <text evidence="13">The sequence shown here is derived from an EMBL/GenBank/DDBJ whole genome shotgun (WGS) entry which is preliminary data.</text>
</comment>
<keyword evidence="10 11" id="KW-0131">Cell cycle</keyword>
<dbReference type="GO" id="GO:0000796">
    <property type="term" value="C:condensin complex"/>
    <property type="evidence" value="ECO:0007669"/>
    <property type="project" value="InterPro"/>
</dbReference>
<evidence type="ECO:0000256" key="8">
    <source>
        <dbReference type="ARBA" id="ARBA00022776"/>
    </source>
</evidence>
<evidence type="ECO:0000256" key="1">
    <source>
        <dbReference type="ARBA" id="ARBA00004286"/>
    </source>
</evidence>
<reference evidence="13 14" key="1">
    <citation type="journal article" date="2019" name="J. Hered.">
        <title>An Improved Genome Assembly for Drosophila navojoa, the Basal Species in the mojavensis Cluster.</title>
        <authorList>
            <person name="Vanderlinde T."/>
            <person name="Dupim E.G."/>
            <person name="Nazario-Yepiz N.O."/>
            <person name="Carvalho A.B."/>
        </authorList>
    </citation>
    <scope>NUCLEOTIDE SEQUENCE [LARGE SCALE GENOMIC DNA]</scope>
    <source>
        <strain evidence="13">Navoj_Jal97</strain>
        <tissue evidence="13">Whole organism</tissue>
    </source>
</reference>
<feature type="compositionally biased region" description="Polar residues" evidence="12">
    <location>
        <begin position="312"/>
        <end position="321"/>
    </location>
</feature>
<dbReference type="GO" id="GO:0007076">
    <property type="term" value="P:mitotic chromosome condensation"/>
    <property type="evidence" value="ECO:0007669"/>
    <property type="project" value="InterPro"/>
</dbReference>
<feature type="compositionally biased region" description="Gly residues" evidence="12">
    <location>
        <begin position="166"/>
        <end position="175"/>
    </location>
</feature>
<evidence type="ECO:0000256" key="4">
    <source>
        <dbReference type="ARBA" id="ARBA00016065"/>
    </source>
</evidence>
<keyword evidence="6" id="KW-0963">Cytoplasm</keyword>
<feature type="region of interest" description="Disordered" evidence="12">
    <location>
        <begin position="151"/>
        <end position="192"/>
    </location>
</feature>
<organism evidence="13 14">
    <name type="scientific">Drosophila navojoa</name>
    <name type="common">Fruit fly</name>
    <dbReference type="NCBI Taxonomy" id="7232"/>
    <lineage>
        <taxon>Eukaryota</taxon>
        <taxon>Metazoa</taxon>
        <taxon>Ecdysozoa</taxon>
        <taxon>Arthropoda</taxon>
        <taxon>Hexapoda</taxon>
        <taxon>Insecta</taxon>
        <taxon>Pterygota</taxon>
        <taxon>Neoptera</taxon>
        <taxon>Endopterygota</taxon>
        <taxon>Diptera</taxon>
        <taxon>Brachycera</taxon>
        <taxon>Muscomorpha</taxon>
        <taxon>Ephydroidea</taxon>
        <taxon>Drosophilidae</taxon>
        <taxon>Drosophila</taxon>
    </lineage>
</organism>
<dbReference type="EMBL" id="LSRL02000495">
    <property type="protein sequence ID" value="TDG40731.1"/>
    <property type="molecule type" value="Genomic_DNA"/>
</dbReference>
<evidence type="ECO:0000256" key="9">
    <source>
        <dbReference type="ARBA" id="ARBA00023067"/>
    </source>
</evidence>
<dbReference type="Pfam" id="PF05786">
    <property type="entry name" value="Cnd2"/>
    <property type="match status" value="1"/>
</dbReference>
<evidence type="ECO:0000313" key="14">
    <source>
        <dbReference type="Proteomes" id="UP000295192"/>
    </source>
</evidence>
<keyword evidence="14" id="KW-1185">Reference proteome</keyword>
<evidence type="ECO:0000256" key="3">
    <source>
        <dbReference type="ARBA" id="ARBA00009471"/>
    </source>
</evidence>
<dbReference type="GO" id="GO:0051301">
    <property type="term" value="P:cell division"/>
    <property type="evidence" value="ECO:0007669"/>
    <property type="project" value="UniProtKB-KW"/>
</dbReference>
<keyword evidence="5" id="KW-0158">Chromosome</keyword>
<keyword evidence="7 11" id="KW-0132">Cell division</keyword>
<comment type="similarity">
    <text evidence="3 11">Belongs to the CND2 (condensin subunit 2) family.</text>
</comment>
<evidence type="ECO:0000256" key="5">
    <source>
        <dbReference type="ARBA" id="ARBA00022454"/>
    </source>
</evidence>
<feature type="region of interest" description="Disordered" evidence="12">
    <location>
        <begin position="1"/>
        <end position="37"/>
    </location>
</feature>
<dbReference type="Proteomes" id="UP000295192">
    <property type="component" value="Unassembled WGS sequence"/>
</dbReference>
<evidence type="ECO:0000313" key="13">
    <source>
        <dbReference type="EMBL" id="TDG40731.1"/>
    </source>
</evidence>
<dbReference type="PANTHER" id="PTHR13108:SF9">
    <property type="entry name" value="CONDENSIN COMPLEX SUBUNIT 2"/>
    <property type="match status" value="1"/>
</dbReference>
<dbReference type="GO" id="GO:0005737">
    <property type="term" value="C:cytoplasm"/>
    <property type="evidence" value="ECO:0007669"/>
    <property type="project" value="UniProtKB-SubCell"/>
</dbReference>
<name>A0A484AYP4_DRONA</name>